<feature type="coiled-coil region" evidence="1">
    <location>
        <begin position="173"/>
        <end position="207"/>
    </location>
</feature>
<reference evidence="2" key="1">
    <citation type="journal article" date="2015" name="Nature">
        <title>Complex archaea that bridge the gap between prokaryotes and eukaryotes.</title>
        <authorList>
            <person name="Spang A."/>
            <person name="Saw J.H."/>
            <person name="Jorgensen S.L."/>
            <person name="Zaremba-Niedzwiedzka K."/>
            <person name="Martijn J."/>
            <person name="Lind A.E."/>
            <person name="van Eijk R."/>
            <person name="Schleper C."/>
            <person name="Guy L."/>
            <person name="Ettema T.J."/>
        </authorList>
    </citation>
    <scope>NUCLEOTIDE SEQUENCE</scope>
</reference>
<accession>A0A0F9BAR3</accession>
<keyword evidence="1" id="KW-0175">Coiled coil</keyword>
<sequence>MLVKYKGELGKITGANIDERNRLIVKGKIDRGTWEGIQAVSSLRNGNRKALSLGMEHLVEISPDWMKIIDKKINEVSITNNPDSPETEIYYVQPDSDHWNLAKNVLRGNWQNQKLKKNIYKAKSDLIGLTNQIVNTSMMENQNQTNTPSQTETATPTPTLENETFNGSSIDEVNTLKEALINLQQENQKLQQQDNEYNELLKEISQNPMEYKKLMDEKKQKLIKMQESMKSQAGDIEDFITHNFLMQGQPVPKELKDLPKTGPNLPEQFKPLFKLLTVAHANQKQSQKENEEK</sequence>
<name>A0A0F9BAR3_9ZZZZ</name>
<organism evidence="2">
    <name type="scientific">marine sediment metagenome</name>
    <dbReference type="NCBI Taxonomy" id="412755"/>
    <lineage>
        <taxon>unclassified sequences</taxon>
        <taxon>metagenomes</taxon>
        <taxon>ecological metagenomes</taxon>
    </lineage>
</organism>
<dbReference type="AlphaFoldDB" id="A0A0F9BAR3"/>
<protein>
    <submittedName>
        <fullName evidence="2">Uncharacterized protein</fullName>
    </submittedName>
</protein>
<evidence type="ECO:0000313" key="2">
    <source>
        <dbReference type="EMBL" id="KKL18735.1"/>
    </source>
</evidence>
<gene>
    <name evidence="2" type="ORF">LCGC14_2472540</name>
</gene>
<dbReference type="EMBL" id="LAZR01038757">
    <property type="protein sequence ID" value="KKL18735.1"/>
    <property type="molecule type" value="Genomic_DNA"/>
</dbReference>
<proteinExistence type="predicted"/>
<evidence type="ECO:0000256" key="1">
    <source>
        <dbReference type="SAM" id="Coils"/>
    </source>
</evidence>
<comment type="caution">
    <text evidence="2">The sequence shown here is derived from an EMBL/GenBank/DDBJ whole genome shotgun (WGS) entry which is preliminary data.</text>
</comment>